<keyword evidence="1" id="KW-0472">Membrane</keyword>
<evidence type="ECO:0000256" key="1">
    <source>
        <dbReference type="SAM" id="Phobius"/>
    </source>
</evidence>
<evidence type="ECO:0000313" key="3">
    <source>
        <dbReference type="Proteomes" id="UP000030661"/>
    </source>
</evidence>
<feature type="transmembrane region" description="Helical" evidence="1">
    <location>
        <begin position="80"/>
        <end position="99"/>
    </location>
</feature>
<dbReference type="EMBL" id="DF820465">
    <property type="protein sequence ID" value="GAK56707.1"/>
    <property type="molecule type" value="Genomic_DNA"/>
</dbReference>
<dbReference type="eggNOG" id="COG0659">
    <property type="taxonomic scope" value="Bacteria"/>
</dbReference>
<dbReference type="AlphaFoldDB" id="A0A081BWK2"/>
<dbReference type="Proteomes" id="UP000030661">
    <property type="component" value="Unassembled WGS sequence"/>
</dbReference>
<evidence type="ECO:0000313" key="2">
    <source>
        <dbReference type="EMBL" id="GAK56707.1"/>
    </source>
</evidence>
<dbReference type="HOGENOM" id="CLU_1923444_0_0_0"/>
<feature type="transmembrane region" description="Helical" evidence="1">
    <location>
        <begin position="39"/>
        <end position="59"/>
    </location>
</feature>
<keyword evidence="1" id="KW-0812">Transmembrane</keyword>
<dbReference type="GO" id="GO:0015098">
    <property type="term" value="F:molybdate ion transmembrane transporter activity"/>
    <property type="evidence" value="ECO:0007669"/>
    <property type="project" value="InterPro"/>
</dbReference>
<dbReference type="STRING" id="1499967.U27_03670"/>
<dbReference type="Pfam" id="PF16983">
    <property type="entry name" value="MFS_MOT1"/>
    <property type="match status" value="1"/>
</dbReference>
<dbReference type="InterPro" id="IPR031563">
    <property type="entry name" value="MOT1/MOT2"/>
</dbReference>
<feature type="transmembrane region" description="Helical" evidence="1">
    <location>
        <begin position="105"/>
        <end position="127"/>
    </location>
</feature>
<keyword evidence="1" id="KW-1133">Transmembrane helix</keyword>
<feature type="transmembrane region" description="Helical" evidence="1">
    <location>
        <begin position="12"/>
        <end position="33"/>
    </location>
</feature>
<accession>A0A081BWK2</accession>
<proteinExistence type="predicted"/>
<protein>
    <submittedName>
        <fullName evidence="2">Hypothetical membrane protein</fullName>
    </submittedName>
</protein>
<organism evidence="2">
    <name type="scientific">Vecturithrix granuli</name>
    <dbReference type="NCBI Taxonomy" id="1499967"/>
    <lineage>
        <taxon>Bacteria</taxon>
        <taxon>Candidatus Moduliflexota</taxon>
        <taxon>Candidatus Vecturitrichia</taxon>
        <taxon>Candidatus Vecturitrichales</taxon>
        <taxon>Candidatus Vecturitrichaceae</taxon>
        <taxon>Candidatus Vecturithrix</taxon>
    </lineage>
</organism>
<keyword evidence="3" id="KW-1185">Reference proteome</keyword>
<dbReference type="PANTHER" id="PTHR31970">
    <property type="match status" value="1"/>
</dbReference>
<name>A0A081BWK2_VECG1</name>
<sequence>MKIGAFEFNLRELAGSTGDFGTLFPLAIGFIAINGLHPAGLFIMLGLSNIALGLVYRLPMPLQPKKVIAVAAIAQRWSPAMIYASGFWLGVTWFVLVFTGALRKIIALTPMFIVRGIQFALGILLAWEGSS</sequence>
<dbReference type="PANTHER" id="PTHR31970:SF9">
    <property type="entry name" value="MOLYBDATE TRANSPORTER 2"/>
    <property type="match status" value="1"/>
</dbReference>
<gene>
    <name evidence="2" type="ORF">U27_03670</name>
</gene>
<reference evidence="2" key="1">
    <citation type="journal article" date="2015" name="PeerJ">
        <title>First genomic representation of candidate bacterial phylum KSB3 points to enhanced environmental sensing as a trigger of wastewater bulking.</title>
        <authorList>
            <person name="Sekiguchi Y."/>
            <person name="Ohashi A."/>
            <person name="Parks D.H."/>
            <person name="Yamauchi T."/>
            <person name="Tyson G.W."/>
            <person name="Hugenholtz P."/>
        </authorList>
    </citation>
    <scope>NUCLEOTIDE SEQUENCE [LARGE SCALE GENOMIC DNA]</scope>
</reference>